<gene>
    <name evidence="2" type="ORF">F2Q69_00039185</name>
</gene>
<dbReference type="Pfam" id="PF08268">
    <property type="entry name" value="FBA_3"/>
    <property type="match status" value="1"/>
</dbReference>
<evidence type="ECO:0000313" key="3">
    <source>
        <dbReference type="Proteomes" id="UP000712600"/>
    </source>
</evidence>
<name>A0A8S9SF95_BRACR</name>
<feature type="domain" description="F-box associated beta-propeller type 3" evidence="1">
    <location>
        <begin position="7"/>
        <end position="154"/>
    </location>
</feature>
<evidence type="ECO:0000313" key="2">
    <source>
        <dbReference type="EMBL" id="KAF3599439.1"/>
    </source>
</evidence>
<evidence type="ECO:0000259" key="1">
    <source>
        <dbReference type="Pfam" id="PF08268"/>
    </source>
</evidence>
<reference evidence="2" key="1">
    <citation type="submission" date="2019-12" db="EMBL/GenBank/DDBJ databases">
        <title>Genome sequencing and annotation of Brassica cretica.</title>
        <authorList>
            <person name="Studholme D.J."/>
            <person name="Sarris P."/>
        </authorList>
    </citation>
    <scope>NUCLEOTIDE SEQUENCE</scope>
    <source>
        <strain evidence="2">PFS-109/04</strain>
        <tissue evidence="2">Leaf</tissue>
    </source>
</reference>
<organism evidence="2 3">
    <name type="scientific">Brassica cretica</name>
    <name type="common">Mustard</name>
    <dbReference type="NCBI Taxonomy" id="69181"/>
    <lineage>
        <taxon>Eukaryota</taxon>
        <taxon>Viridiplantae</taxon>
        <taxon>Streptophyta</taxon>
        <taxon>Embryophyta</taxon>
        <taxon>Tracheophyta</taxon>
        <taxon>Spermatophyta</taxon>
        <taxon>Magnoliopsida</taxon>
        <taxon>eudicotyledons</taxon>
        <taxon>Gunneridae</taxon>
        <taxon>Pentapetalae</taxon>
        <taxon>rosids</taxon>
        <taxon>malvids</taxon>
        <taxon>Brassicales</taxon>
        <taxon>Brassicaceae</taxon>
        <taxon>Brassiceae</taxon>
        <taxon>Brassica</taxon>
    </lineage>
</organism>
<proteinExistence type="predicted"/>
<protein>
    <recommendedName>
        <fullName evidence="1">F-box associated beta-propeller type 3 domain-containing protein</fullName>
    </recommendedName>
</protein>
<dbReference type="AlphaFoldDB" id="A0A8S9SF95"/>
<accession>A0A8S9SF95</accession>
<dbReference type="EMBL" id="QGKX02000004">
    <property type="protein sequence ID" value="KAF3599439.1"/>
    <property type="molecule type" value="Genomic_DNA"/>
</dbReference>
<dbReference type="InterPro" id="IPR013187">
    <property type="entry name" value="F-box-assoc_dom_typ3"/>
</dbReference>
<sequence length="201" mass="23370">MKFKVSTDEYISTPLPEGRSKSPINVGFGRDIVTGAYKVVLMYLYDRIATKTLIKTHFFNLDNGERTCIYFPYVYNQFNIDKISTCANGSLYWNKPTIAALDLHTELFYEVLPPSWYTSVKHLWSLNDRLCINNVRQYSNIDIWVLQQDGSWEKFFSGSVFRMDCFDKTYWKYFVRVSYGPLWTTALCTEDLVALAAGSML</sequence>
<comment type="caution">
    <text evidence="2">The sequence shown here is derived from an EMBL/GenBank/DDBJ whole genome shotgun (WGS) entry which is preliminary data.</text>
</comment>
<dbReference type="Proteomes" id="UP000712600">
    <property type="component" value="Unassembled WGS sequence"/>
</dbReference>